<dbReference type="AlphaFoldDB" id="A0A812NLK9"/>
<comment type="caution">
    <text evidence="2">The sequence shown here is derived from an EMBL/GenBank/DDBJ whole genome shotgun (WGS) entry which is preliminary data.</text>
</comment>
<feature type="region of interest" description="Disordered" evidence="1">
    <location>
        <begin position="1"/>
        <end position="42"/>
    </location>
</feature>
<dbReference type="GO" id="GO:0006265">
    <property type="term" value="P:DNA topological change"/>
    <property type="evidence" value="ECO:0007669"/>
    <property type="project" value="InterPro"/>
</dbReference>
<feature type="compositionally biased region" description="Acidic residues" evidence="1">
    <location>
        <begin position="247"/>
        <end position="274"/>
    </location>
</feature>
<name>A0A812NLK9_9DINO</name>
<protein>
    <submittedName>
        <fullName evidence="2">GyrA protein</fullName>
    </submittedName>
</protein>
<evidence type="ECO:0000313" key="2">
    <source>
        <dbReference type="EMBL" id="CAE7303527.1"/>
    </source>
</evidence>
<dbReference type="GO" id="GO:0003916">
    <property type="term" value="F:DNA topoisomerase activity"/>
    <property type="evidence" value="ECO:0007669"/>
    <property type="project" value="InterPro"/>
</dbReference>
<evidence type="ECO:0000313" key="3">
    <source>
        <dbReference type="Proteomes" id="UP000604046"/>
    </source>
</evidence>
<feature type="compositionally biased region" description="Acidic residues" evidence="1">
    <location>
        <begin position="9"/>
        <end position="18"/>
    </location>
</feature>
<gene>
    <name evidence="2" type="primary">gyrA</name>
    <name evidence="2" type="ORF">SNAT2548_LOCUS15960</name>
</gene>
<sequence>MQDAYEKADAEDDDEADMDDVRSNVPTEASPPASPRAAKTGEVSASLQQFLEAHSVLIINEKGFGKRVRLSDVKLSNRNAVGQKLRLQEESDVAAICVVPSDVLPQLPPRPRDAPTLYKDSLAKARAEAIQAAAARGEEVEDEPAEVPFDCLSETAQKDFVDQQQRDEEAFKAAREARQEAEKVLRPKLGAVLLCTSGGLVLRLHILHVRVMKRRQKATCLMKVPRSDKLISASLLSAVDHERDDAAIGEEQEEAAPQEAEEDEADEDDDEENE</sequence>
<dbReference type="EMBL" id="CAJNDS010002069">
    <property type="protein sequence ID" value="CAE7303527.1"/>
    <property type="molecule type" value="Genomic_DNA"/>
</dbReference>
<reference evidence="2" key="1">
    <citation type="submission" date="2021-02" db="EMBL/GenBank/DDBJ databases">
        <authorList>
            <person name="Dougan E. K."/>
            <person name="Rhodes N."/>
            <person name="Thang M."/>
            <person name="Chan C."/>
        </authorList>
    </citation>
    <scope>NUCLEOTIDE SEQUENCE</scope>
</reference>
<dbReference type="Proteomes" id="UP000604046">
    <property type="component" value="Unassembled WGS sequence"/>
</dbReference>
<organism evidence="2 3">
    <name type="scientific">Symbiodinium natans</name>
    <dbReference type="NCBI Taxonomy" id="878477"/>
    <lineage>
        <taxon>Eukaryota</taxon>
        <taxon>Sar</taxon>
        <taxon>Alveolata</taxon>
        <taxon>Dinophyceae</taxon>
        <taxon>Suessiales</taxon>
        <taxon>Symbiodiniaceae</taxon>
        <taxon>Symbiodinium</taxon>
    </lineage>
</organism>
<dbReference type="InterPro" id="IPR006691">
    <property type="entry name" value="GyrA/parC_rep"/>
</dbReference>
<dbReference type="GO" id="GO:0005524">
    <property type="term" value="F:ATP binding"/>
    <property type="evidence" value="ECO:0007669"/>
    <property type="project" value="InterPro"/>
</dbReference>
<proteinExistence type="predicted"/>
<dbReference type="OrthoDB" id="10578275at2759"/>
<evidence type="ECO:0000256" key="1">
    <source>
        <dbReference type="SAM" id="MobiDB-lite"/>
    </source>
</evidence>
<dbReference type="Pfam" id="PF03989">
    <property type="entry name" value="DNA_gyraseA_C"/>
    <property type="match status" value="2"/>
</dbReference>
<accession>A0A812NLK9</accession>
<feature type="region of interest" description="Disordered" evidence="1">
    <location>
        <begin position="241"/>
        <end position="274"/>
    </location>
</feature>
<keyword evidence="3" id="KW-1185">Reference proteome</keyword>
<dbReference type="GO" id="GO:0003677">
    <property type="term" value="F:DNA binding"/>
    <property type="evidence" value="ECO:0007669"/>
    <property type="project" value="InterPro"/>
</dbReference>